<evidence type="ECO:0000256" key="7">
    <source>
        <dbReference type="ARBA" id="ARBA00023033"/>
    </source>
</evidence>
<evidence type="ECO:0000256" key="6">
    <source>
        <dbReference type="ARBA" id="ARBA00023004"/>
    </source>
</evidence>
<keyword evidence="6 9" id="KW-0408">Iron</keyword>
<evidence type="ECO:0000313" key="12">
    <source>
        <dbReference type="Proteomes" id="UP001620645"/>
    </source>
</evidence>
<reference evidence="11 12" key="1">
    <citation type="submission" date="2024-10" db="EMBL/GenBank/DDBJ databases">
        <authorList>
            <person name="Kim D."/>
        </authorList>
    </citation>
    <scope>NUCLEOTIDE SEQUENCE [LARGE SCALE GENOMIC DNA]</scope>
    <source>
        <strain evidence="11">Taebaek</strain>
    </source>
</reference>
<dbReference type="PRINTS" id="PR00463">
    <property type="entry name" value="EP450I"/>
</dbReference>
<keyword evidence="12" id="KW-1185">Reference proteome</keyword>
<keyword evidence="4 9" id="KW-0349">Heme</keyword>
<dbReference type="GO" id="GO:0005789">
    <property type="term" value="C:endoplasmic reticulum membrane"/>
    <property type="evidence" value="ECO:0007669"/>
    <property type="project" value="UniProtKB-SubCell"/>
</dbReference>
<dbReference type="InterPro" id="IPR002401">
    <property type="entry name" value="Cyt_P450_E_grp-I"/>
</dbReference>
<dbReference type="InterPro" id="IPR050196">
    <property type="entry name" value="Cytochrome_P450_Monoox"/>
</dbReference>
<dbReference type="PROSITE" id="PS00086">
    <property type="entry name" value="CYTOCHROME_P450"/>
    <property type="match status" value="1"/>
</dbReference>
<keyword evidence="10" id="KW-0560">Oxidoreductase</keyword>
<evidence type="ECO:0000256" key="3">
    <source>
        <dbReference type="ARBA" id="ARBA00010617"/>
    </source>
</evidence>
<proteinExistence type="inferred from homology"/>
<dbReference type="AlphaFoldDB" id="A0ABD2J3D9"/>
<comment type="similarity">
    <text evidence="3 10">Belongs to the cytochrome P450 family.</text>
</comment>
<comment type="subcellular location">
    <subcellularLocation>
        <location evidence="2">Endoplasmic reticulum membrane</location>
    </subcellularLocation>
</comment>
<dbReference type="InterPro" id="IPR017972">
    <property type="entry name" value="Cyt_P450_CS"/>
</dbReference>
<dbReference type="Proteomes" id="UP001620645">
    <property type="component" value="Unassembled WGS sequence"/>
</dbReference>
<dbReference type="InterPro" id="IPR036396">
    <property type="entry name" value="Cyt_P450_sf"/>
</dbReference>
<keyword evidence="9 10" id="KW-0479">Metal-binding</keyword>
<gene>
    <name evidence="11" type="ORF">niasHS_010865</name>
</gene>
<protein>
    <recommendedName>
        <fullName evidence="13">Cytochrome P450</fullName>
    </recommendedName>
</protein>
<dbReference type="PRINTS" id="PR00385">
    <property type="entry name" value="P450"/>
</dbReference>
<evidence type="ECO:0000256" key="10">
    <source>
        <dbReference type="RuleBase" id="RU000461"/>
    </source>
</evidence>
<evidence type="ECO:0000256" key="8">
    <source>
        <dbReference type="ARBA" id="ARBA00023136"/>
    </source>
</evidence>
<evidence type="ECO:0000256" key="2">
    <source>
        <dbReference type="ARBA" id="ARBA00004586"/>
    </source>
</evidence>
<keyword evidence="7 10" id="KW-0503">Monooxygenase</keyword>
<organism evidence="11 12">
    <name type="scientific">Heterodera schachtii</name>
    <name type="common">Sugarbeet cyst nematode worm</name>
    <name type="synonym">Tylenchus schachtii</name>
    <dbReference type="NCBI Taxonomy" id="97005"/>
    <lineage>
        <taxon>Eukaryota</taxon>
        <taxon>Metazoa</taxon>
        <taxon>Ecdysozoa</taxon>
        <taxon>Nematoda</taxon>
        <taxon>Chromadorea</taxon>
        <taxon>Rhabditida</taxon>
        <taxon>Tylenchina</taxon>
        <taxon>Tylenchomorpha</taxon>
        <taxon>Tylenchoidea</taxon>
        <taxon>Heteroderidae</taxon>
        <taxon>Heteroderinae</taxon>
        <taxon>Heterodera</taxon>
    </lineage>
</organism>
<dbReference type="InterPro" id="IPR001128">
    <property type="entry name" value="Cyt_P450"/>
</dbReference>
<comment type="cofactor">
    <cofactor evidence="1 9">
        <name>heme</name>
        <dbReference type="ChEBI" id="CHEBI:30413"/>
    </cofactor>
</comment>
<keyword evidence="8" id="KW-0472">Membrane</keyword>
<comment type="caution">
    <text evidence="11">The sequence shown here is derived from an EMBL/GenBank/DDBJ whole genome shotgun (WGS) entry which is preliminary data.</text>
</comment>
<dbReference type="GO" id="GO:0046872">
    <property type="term" value="F:metal ion binding"/>
    <property type="evidence" value="ECO:0007669"/>
    <property type="project" value="UniProtKB-KW"/>
</dbReference>
<dbReference type="PANTHER" id="PTHR24291:SF189">
    <property type="entry name" value="CYTOCHROME P450 4C3-RELATED"/>
    <property type="match status" value="1"/>
</dbReference>
<evidence type="ECO:0000256" key="1">
    <source>
        <dbReference type="ARBA" id="ARBA00001971"/>
    </source>
</evidence>
<dbReference type="Gene3D" id="1.10.630.10">
    <property type="entry name" value="Cytochrome P450"/>
    <property type="match status" value="1"/>
</dbReference>
<keyword evidence="5" id="KW-0256">Endoplasmic reticulum</keyword>
<name>A0ABD2J3D9_HETSC</name>
<feature type="binding site" description="axial binding residue" evidence="9">
    <location>
        <position position="465"/>
    </location>
    <ligand>
        <name>heme</name>
        <dbReference type="ChEBI" id="CHEBI:30413"/>
    </ligand>
    <ligandPart>
        <name>Fe</name>
        <dbReference type="ChEBI" id="CHEBI:18248"/>
    </ligandPart>
</feature>
<sequence length="526" mass="60533">MGFLVVFLIACLFAWLSAWISRKFLRISQLVNRIPGPSTLPLVGNLHQIRLKPDEFFEQVQGLAYMFGEKNGRIARAWLGPIPLAIIFGAEEVEPVLGSKKLLTKMFHYSFLSAWIGDGLLLSKPNKWRPRRKLLTPTFHYDILKDFVPVYNRHGTTLVQKMEKIAESGEFVDIFHTITLCTLDIICEAALGVNIDAQRTIHSDYLDAVFAIKNIIFQRIVKPQFYPEFLFNIFGAGKEQKRCVQILHDFTNKAILARKKAMEEAGGIEKLVAKKVAEGGKGVSVETRIKYISFFRLALLDLMLDMEQRGELDLAGIQEEVDTFTFEGHDTTSTALNWFLHLMGANPEIQSRVQREIDQLLGPDPEAELRYEQLGELRYLEACLKETLRLYPSVPLIARQVTEDTQIKDFLLPAGTGIIIVASMIHRDRNYWENPEVFDPERFLKVDYLKHPYCYIPFSAGSRNCIGQRFALMEEKCLITKILRSFRVTSKLRTDEMRVSAELIIRPMFGNWIRLQKREIGEFEFE</sequence>
<evidence type="ECO:0000256" key="4">
    <source>
        <dbReference type="ARBA" id="ARBA00022617"/>
    </source>
</evidence>
<dbReference type="SUPFAM" id="SSF48264">
    <property type="entry name" value="Cytochrome P450"/>
    <property type="match status" value="1"/>
</dbReference>
<dbReference type="Pfam" id="PF00067">
    <property type="entry name" value="p450"/>
    <property type="match status" value="1"/>
</dbReference>
<evidence type="ECO:0000256" key="9">
    <source>
        <dbReference type="PIRSR" id="PIRSR602401-1"/>
    </source>
</evidence>
<evidence type="ECO:0000313" key="11">
    <source>
        <dbReference type="EMBL" id="KAL3083063.1"/>
    </source>
</evidence>
<accession>A0ABD2J3D9</accession>
<dbReference type="EMBL" id="JBICCN010000254">
    <property type="protein sequence ID" value="KAL3083063.1"/>
    <property type="molecule type" value="Genomic_DNA"/>
</dbReference>
<evidence type="ECO:0008006" key="13">
    <source>
        <dbReference type="Google" id="ProtNLM"/>
    </source>
</evidence>
<dbReference type="PANTHER" id="PTHR24291">
    <property type="entry name" value="CYTOCHROME P450 FAMILY 4"/>
    <property type="match status" value="1"/>
</dbReference>
<dbReference type="GO" id="GO:0004497">
    <property type="term" value="F:monooxygenase activity"/>
    <property type="evidence" value="ECO:0007669"/>
    <property type="project" value="UniProtKB-KW"/>
</dbReference>
<evidence type="ECO:0000256" key="5">
    <source>
        <dbReference type="ARBA" id="ARBA00022824"/>
    </source>
</evidence>
<dbReference type="CDD" id="cd20628">
    <property type="entry name" value="CYP4"/>
    <property type="match status" value="1"/>
</dbReference>